<dbReference type="RefSeq" id="WP_139182705.1">
    <property type="nucleotide sequence ID" value="NZ_FNHP01000001.1"/>
</dbReference>
<proteinExistence type="predicted"/>
<dbReference type="AlphaFoldDB" id="A0A1G9PHV4"/>
<evidence type="ECO:0000313" key="3">
    <source>
        <dbReference type="Proteomes" id="UP000198552"/>
    </source>
</evidence>
<dbReference type="OrthoDB" id="8549281at2"/>
<dbReference type="Proteomes" id="UP000198552">
    <property type="component" value="Unassembled WGS sequence"/>
</dbReference>
<evidence type="ECO:0000313" key="2">
    <source>
        <dbReference type="EMBL" id="SDL98378.1"/>
    </source>
</evidence>
<keyword evidence="3" id="KW-1185">Reference proteome</keyword>
<accession>A0A1G9PHV4</accession>
<dbReference type="EMBL" id="FNHP01000001">
    <property type="protein sequence ID" value="SDL98378.1"/>
    <property type="molecule type" value="Genomic_DNA"/>
</dbReference>
<keyword evidence="1" id="KW-0732">Signal</keyword>
<protein>
    <submittedName>
        <fullName evidence="2">Uncharacterized protein</fullName>
    </submittedName>
</protein>
<organism evidence="2 3">
    <name type="scientific">Oryzisolibacter propanilivorax</name>
    <dbReference type="NCBI Taxonomy" id="1527607"/>
    <lineage>
        <taxon>Bacteria</taxon>
        <taxon>Pseudomonadati</taxon>
        <taxon>Pseudomonadota</taxon>
        <taxon>Betaproteobacteria</taxon>
        <taxon>Burkholderiales</taxon>
        <taxon>Comamonadaceae</taxon>
        <taxon>Oryzisolibacter</taxon>
    </lineage>
</organism>
<feature type="chain" id="PRO_5011438511" evidence="1">
    <location>
        <begin position="25"/>
        <end position="251"/>
    </location>
</feature>
<reference evidence="3" key="1">
    <citation type="submission" date="2016-10" db="EMBL/GenBank/DDBJ databases">
        <authorList>
            <person name="Varghese N."/>
            <person name="Submissions S."/>
        </authorList>
    </citation>
    <scope>NUCLEOTIDE SEQUENCE [LARGE SCALE GENOMIC DNA]</scope>
    <source>
        <strain evidence="3">EPL6</strain>
    </source>
</reference>
<name>A0A1G9PHV4_9BURK</name>
<gene>
    <name evidence="2" type="ORF">SAMN05428957_101425</name>
</gene>
<evidence type="ECO:0000256" key="1">
    <source>
        <dbReference type="SAM" id="SignalP"/>
    </source>
</evidence>
<feature type="signal peptide" evidence="1">
    <location>
        <begin position="1"/>
        <end position="24"/>
    </location>
</feature>
<sequence length="251" mass="26659">MKYSIVSPAVCAVMLAVFSVSAHAESQEVNGTGLSIDFGNAAVSGVGKILRAGHVPIVYNGSTVYLNLEFELQANPAGFGAMLLSASPAQGPAVDPLSSTLNFKIGNYAGKDPYFVQRSSDQAVNNPNCSYSLSSPSTTADGRRLYILAVNRPINNPLITPPACPPNASIVSYVWLTGPAALNSEIGSSGRNNNFLRNTSATYAYGRDSINNVFRVFQNNDVLNITYLNGSGDPMGGNLYYGYPITLRFNP</sequence>